<evidence type="ECO:0000256" key="5">
    <source>
        <dbReference type="ARBA" id="ARBA00022840"/>
    </source>
</evidence>
<evidence type="ECO:0000256" key="1">
    <source>
        <dbReference type="ARBA" id="ARBA00009427"/>
    </source>
</evidence>
<keyword evidence="4 8" id="KW-0418">Kinase</keyword>
<dbReference type="EC" id="2.7.4.25" evidence="8"/>
<protein>
    <recommendedName>
        <fullName evidence="8">Cytidylate kinase</fullName>
        <shortName evidence="8">CK</shortName>
        <ecNumber evidence="8">2.7.4.25</ecNumber>
    </recommendedName>
    <alternativeName>
        <fullName evidence="8">Cytidine monophosphate kinase</fullName>
        <shortName evidence="8">CMP kinase</shortName>
    </alternativeName>
</protein>
<reference evidence="10" key="1">
    <citation type="submission" date="2023-09" db="EMBL/GenBank/DDBJ databases">
        <title>Genomes of two closely related lineages of the louse Polyplax serrata with different host specificities.</title>
        <authorList>
            <person name="Martinu J."/>
            <person name="Tarabai H."/>
            <person name="Stefka J."/>
            <person name="Hypsa V."/>
        </authorList>
    </citation>
    <scope>NUCLEOTIDE SEQUENCE [LARGE SCALE GENOMIC DNA]</scope>
    <source>
        <strain evidence="10">98ZLc_SE</strain>
    </source>
</reference>
<dbReference type="RefSeq" id="WP_338516148.1">
    <property type="nucleotide sequence ID" value="NZ_CP135137.1"/>
</dbReference>
<evidence type="ECO:0000256" key="2">
    <source>
        <dbReference type="ARBA" id="ARBA00022679"/>
    </source>
</evidence>
<dbReference type="InterPro" id="IPR027417">
    <property type="entry name" value="P-loop_NTPase"/>
</dbReference>
<name>A0ABZ2GWS2_9GAMM</name>
<dbReference type="NCBIfam" id="TIGR00017">
    <property type="entry name" value="cmk"/>
    <property type="match status" value="1"/>
</dbReference>
<feature type="domain" description="Cytidylate kinase" evidence="9">
    <location>
        <begin position="5"/>
        <end position="219"/>
    </location>
</feature>
<comment type="subcellular location">
    <subcellularLocation>
        <location evidence="8">Cytoplasm</location>
    </subcellularLocation>
</comment>
<gene>
    <name evidence="8 10" type="primary">cmk</name>
    <name evidence="10" type="ORF">RQL39_00235</name>
</gene>
<evidence type="ECO:0000259" key="9">
    <source>
        <dbReference type="Pfam" id="PF02224"/>
    </source>
</evidence>
<dbReference type="Proteomes" id="UP001368618">
    <property type="component" value="Chromosome"/>
</dbReference>
<dbReference type="CDD" id="cd02020">
    <property type="entry name" value="CMPK"/>
    <property type="match status" value="1"/>
</dbReference>
<keyword evidence="8" id="KW-0963">Cytoplasm</keyword>
<organism evidence="10 11">
    <name type="scientific">Candidatus Legionella polyplacis</name>
    <dbReference type="NCBI Taxonomy" id="2005262"/>
    <lineage>
        <taxon>Bacteria</taxon>
        <taxon>Pseudomonadati</taxon>
        <taxon>Pseudomonadota</taxon>
        <taxon>Gammaproteobacteria</taxon>
        <taxon>Legionellales</taxon>
        <taxon>Legionellaceae</taxon>
        <taxon>Legionella</taxon>
    </lineage>
</organism>
<evidence type="ECO:0000313" key="10">
    <source>
        <dbReference type="EMBL" id="WWR11592.1"/>
    </source>
</evidence>
<evidence type="ECO:0000313" key="11">
    <source>
        <dbReference type="Proteomes" id="UP001368618"/>
    </source>
</evidence>
<proteinExistence type="inferred from homology"/>
<dbReference type="EMBL" id="CP135137">
    <property type="protein sequence ID" value="WWR11592.1"/>
    <property type="molecule type" value="Genomic_DNA"/>
</dbReference>
<comment type="similarity">
    <text evidence="1 8">Belongs to the cytidylate kinase family. Type 1 subfamily.</text>
</comment>
<evidence type="ECO:0000256" key="6">
    <source>
        <dbReference type="ARBA" id="ARBA00047615"/>
    </source>
</evidence>
<evidence type="ECO:0000256" key="7">
    <source>
        <dbReference type="ARBA" id="ARBA00048478"/>
    </source>
</evidence>
<dbReference type="Gene3D" id="3.40.50.300">
    <property type="entry name" value="P-loop containing nucleotide triphosphate hydrolases"/>
    <property type="match status" value="1"/>
</dbReference>
<accession>A0ABZ2GWS2</accession>
<comment type="catalytic activity">
    <reaction evidence="7 8">
        <text>CMP + ATP = CDP + ADP</text>
        <dbReference type="Rhea" id="RHEA:11600"/>
        <dbReference type="ChEBI" id="CHEBI:30616"/>
        <dbReference type="ChEBI" id="CHEBI:58069"/>
        <dbReference type="ChEBI" id="CHEBI:60377"/>
        <dbReference type="ChEBI" id="CHEBI:456216"/>
        <dbReference type="EC" id="2.7.4.25"/>
    </reaction>
</comment>
<keyword evidence="2 8" id="KW-0808">Transferase</keyword>
<evidence type="ECO:0000256" key="8">
    <source>
        <dbReference type="HAMAP-Rule" id="MF_00238"/>
    </source>
</evidence>
<comment type="catalytic activity">
    <reaction evidence="6 8">
        <text>dCMP + ATP = dCDP + ADP</text>
        <dbReference type="Rhea" id="RHEA:25094"/>
        <dbReference type="ChEBI" id="CHEBI:30616"/>
        <dbReference type="ChEBI" id="CHEBI:57566"/>
        <dbReference type="ChEBI" id="CHEBI:58593"/>
        <dbReference type="ChEBI" id="CHEBI:456216"/>
        <dbReference type="EC" id="2.7.4.25"/>
    </reaction>
</comment>
<dbReference type="InterPro" id="IPR003136">
    <property type="entry name" value="Cytidylate_kin"/>
</dbReference>
<keyword evidence="11" id="KW-1185">Reference proteome</keyword>
<dbReference type="SUPFAM" id="SSF52540">
    <property type="entry name" value="P-loop containing nucleoside triphosphate hydrolases"/>
    <property type="match status" value="1"/>
</dbReference>
<dbReference type="Pfam" id="PF02224">
    <property type="entry name" value="Cytidylate_kin"/>
    <property type="match status" value="1"/>
</dbReference>
<dbReference type="HAMAP" id="MF_00238">
    <property type="entry name" value="Cytidyl_kinase_type1"/>
    <property type="match status" value="1"/>
</dbReference>
<feature type="binding site" evidence="8">
    <location>
        <begin position="9"/>
        <end position="17"/>
    </location>
    <ligand>
        <name>ATP</name>
        <dbReference type="ChEBI" id="CHEBI:30616"/>
    </ligand>
</feature>
<keyword evidence="5 8" id="KW-0067">ATP-binding</keyword>
<dbReference type="GO" id="GO:0016301">
    <property type="term" value="F:kinase activity"/>
    <property type="evidence" value="ECO:0007669"/>
    <property type="project" value="UniProtKB-KW"/>
</dbReference>
<dbReference type="InterPro" id="IPR011994">
    <property type="entry name" value="Cytidylate_kinase_dom"/>
</dbReference>
<keyword evidence="3 8" id="KW-0547">Nucleotide-binding</keyword>
<evidence type="ECO:0000256" key="4">
    <source>
        <dbReference type="ARBA" id="ARBA00022777"/>
    </source>
</evidence>
<evidence type="ECO:0000256" key="3">
    <source>
        <dbReference type="ARBA" id="ARBA00022741"/>
    </source>
</evidence>
<sequence length="230" mass="27184">MIPIITLDGPSSTGKGTICNKLANYLKWNKLESGNFYRFLIYFAKKKKINLNNTNELIKFSLYIIKKFQKKSYRIWNILFKNENILNIIRGEQYAKYASKLGSNILIRKALIDSQRSFATNPGLVTDGRDMGTVIFPKAILKIYLYASIEVRSYRRFLQLRNQNKKINFYKIFYDLKIRDLRDTYRFFSPMKPAKDAILIDTTQLTVVQVFKNILELINNIKLHNYFFKK</sequence>